<keyword evidence="4" id="KW-1185">Reference proteome</keyword>
<sequence>MVFLRLRVKVYPREQVAPTPSFSFRSILGDRDRDRDDASRGTNGSSGGKPVAFLLVLEKPEDITLGGLAGLIQDKWRKLRPNAEPLDIKKLLDDDHESDDLDADMTVAEVFVDNGRARQDLSDQRGTVRVIQKPGQYAPVRFPSVTQDWDAAAQNFERQIQVKKEAVKKAMDQIPTIHEEENNEYSNAGSVSARSSAWSPYENRRSEIPVSSVEKDEVPGSPAPWDKKPVLHEEDSQNQIGSSIAATPLHKRMQSQELGDSPSHTPTPEERAASRHSSSQGSARQPVKEATESKANGSHEMESIDGSLSPLSTRKPPQRRQVPEPQPPAPVVDVDSESESESEDESEDETGDENDENVAPPSAQKNKLQNGDVEMHDTVESTEEQPPQSSNSNSRKRKLSQDSFEPSKEPRLSEPGSTHATPKGIKDSMVTVEVSPYTPSKRARAPSVGFSPRRSFLMRAPSAPPKHGLGLGITRSPPNNRLTRYLTQDSAIPPPNFLAPNGTPEIPSSAPTIRRGSVSLAPYSTPSKAQAPLDKVKNLHSALRKSSPAERPSERRSVSFAESDEVVFAGSQPVPKSNPQSTSKSRAKSSDPDRRTSDPSSMVFPASVPKERLDQLMEEANRKIEQDKQYEEKLQAKLQTAREQKASTQYIRKLQELTDAWTALKKAEKHQKTKTVAQRKFDTLQKEVDRLEATQKPKPASATPQKKQQSTTPRTQPTDAAKLPTPHDTKSASGSKSPASESHTQPQKTSPMQMRTRSASKLDASPKIVPSEPQSSFASDNLDLPPMDRTVHRAGSSKPSGTPVRASTVKSPEKAPKPSPQAPIELSSDSEESEESDSESESESESEEEEEKKPAIRQTASSPVKANTATPSQVPASQPAPSQTWARPSSATRTTRTTLKSLIQNQKKELEAKTQPKRAANSQPQKRSVYSPPSDDSESESESESSSSDSDSD</sequence>
<feature type="compositionally biased region" description="Low complexity" evidence="1">
    <location>
        <begin position="869"/>
        <end position="884"/>
    </location>
</feature>
<feature type="compositionally biased region" description="Basic and acidic residues" evidence="1">
    <location>
        <begin position="202"/>
        <end position="218"/>
    </location>
</feature>
<feature type="compositionally biased region" description="Basic and acidic residues" evidence="1">
    <location>
        <begin position="225"/>
        <end position="235"/>
    </location>
</feature>
<feature type="compositionally biased region" description="Polar residues" evidence="1">
    <location>
        <begin position="858"/>
        <end position="868"/>
    </location>
</feature>
<feature type="compositionally biased region" description="Polar residues" evidence="1">
    <location>
        <begin position="702"/>
        <end position="718"/>
    </location>
</feature>
<feature type="domain" description="Nucleolar protein Dnt1-like N-terminal" evidence="2">
    <location>
        <begin position="55"/>
        <end position="115"/>
    </location>
</feature>
<feature type="compositionally biased region" description="Basic and acidic residues" evidence="1">
    <location>
        <begin position="547"/>
        <end position="557"/>
    </location>
</feature>
<gene>
    <name evidence="3" type="ORF">AAWM_09485</name>
</gene>
<proteinExistence type="predicted"/>
<accession>A0A401L550</accession>
<feature type="compositionally biased region" description="Acidic residues" evidence="1">
    <location>
        <begin position="334"/>
        <end position="356"/>
    </location>
</feature>
<feature type="compositionally biased region" description="Basic and acidic residues" evidence="1">
    <location>
        <begin position="28"/>
        <end position="39"/>
    </location>
</feature>
<feature type="compositionally biased region" description="Low complexity" evidence="1">
    <location>
        <begin position="384"/>
        <end position="393"/>
    </location>
</feature>
<feature type="compositionally biased region" description="Low complexity" evidence="1">
    <location>
        <begin position="944"/>
        <end position="953"/>
    </location>
</feature>
<feature type="compositionally biased region" description="Basic and acidic residues" evidence="1">
    <location>
        <begin position="286"/>
        <end position="302"/>
    </location>
</feature>
<feature type="compositionally biased region" description="Acidic residues" evidence="1">
    <location>
        <begin position="828"/>
        <end position="850"/>
    </location>
</feature>
<reference evidence="3 4" key="1">
    <citation type="submission" date="2016-09" db="EMBL/GenBank/DDBJ databases">
        <title>Aspergillus awamori IFM 58123T.</title>
        <authorList>
            <person name="Kusuya Y."/>
            <person name="Shimizu M."/>
            <person name="Takahashi H."/>
            <person name="Yaguchi T."/>
        </authorList>
    </citation>
    <scope>NUCLEOTIDE SEQUENCE [LARGE SCALE GENOMIC DNA]</scope>
    <source>
        <strain evidence="3 4">IFM 58123</strain>
    </source>
</reference>
<feature type="compositionally biased region" description="Polar residues" evidence="1">
    <location>
        <begin position="743"/>
        <end position="759"/>
    </location>
</feature>
<protein>
    <recommendedName>
        <fullName evidence="2">Nucleolar protein Dnt1-like N-terminal domain-containing protein</fullName>
    </recommendedName>
</protein>
<feature type="compositionally biased region" description="Polar residues" evidence="1">
    <location>
        <begin position="255"/>
        <end position="266"/>
    </location>
</feature>
<dbReference type="Proteomes" id="UP000286921">
    <property type="component" value="Unassembled WGS sequence"/>
</dbReference>
<dbReference type="InterPro" id="IPR018844">
    <property type="entry name" value="Dnt1-like_N"/>
</dbReference>
<dbReference type="AlphaFoldDB" id="A0A401L550"/>
<evidence type="ECO:0000313" key="3">
    <source>
        <dbReference type="EMBL" id="GCB26600.1"/>
    </source>
</evidence>
<name>A0A401L550_ASPAW</name>
<feature type="region of interest" description="Disordered" evidence="1">
    <location>
        <begin position="25"/>
        <end position="46"/>
    </location>
</feature>
<feature type="compositionally biased region" description="Basic and acidic residues" evidence="1">
    <location>
        <begin position="588"/>
        <end position="597"/>
    </location>
</feature>
<comment type="caution">
    <text evidence="3">The sequence shown here is derived from an EMBL/GenBank/DDBJ whole genome shotgun (WGS) entry which is preliminary data.</text>
</comment>
<feature type="compositionally biased region" description="Low complexity" evidence="1">
    <location>
        <begin position="731"/>
        <end position="742"/>
    </location>
</feature>
<dbReference type="EMBL" id="BDHI01000028">
    <property type="protein sequence ID" value="GCB26600.1"/>
    <property type="molecule type" value="Genomic_DNA"/>
</dbReference>
<evidence type="ECO:0000256" key="1">
    <source>
        <dbReference type="SAM" id="MobiDB-lite"/>
    </source>
</evidence>
<evidence type="ECO:0000313" key="4">
    <source>
        <dbReference type="Proteomes" id="UP000286921"/>
    </source>
</evidence>
<dbReference type="Pfam" id="PF10407">
    <property type="entry name" value="Cytokin_check_N"/>
    <property type="match status" value="1"/>
</dbReference>
<feature type="region of interest" description="Disordered" evidence="1">
    <location>
        <begin position="178"/>
        <end position="611"/>
    </location>
</feature>
<feature type="compositionally biased region" description="Polar residues" evidence="1">
    <location>
        <begin position="184"/>
        <end position="198"/>
    </location>
</feature>
<evidence type="ECO:0000259" key="2">
    <source>
        <dbReference type="Pfam" id="PF10407"/>
    </source>
</evidence>
<organism evidence="3 4">
    <name type="scientific">Aspergillus awamori</name>
    <name type="common">Black koji mold</name>
    <dbReference type="NCBI Taxonomy" id="105351"/>
    <lineage>
        <taxon>Eukaryota</taxon>
        <taxon>Fungi</taxon>
        <taxon>Dikarya</taxon>
        <taxon>Ascomycota</taxon>
        <taxon>Pezizomycotina</taxon>
        <taxon>Eurotiomycetes</taxon>
        <taxon>Eurotiomycetidae</taxon>
        <taxon>Eurotiales</taxon>
        <taxon>Aspergillaceae</taxon>
        <taxon>Aspergillus</taxon>
    </lineage>
</organism>
<feature type="region of interest" description="Disordered" evidence="1">
    <location>
        <begin position="687"/>
        <end position="953"/>
    </location>
</feature>
<feature type="compositionally biased region" description="Polar residues" evidence="1">
    <location>
        <begin position="476"/>
        <end position="490"/>
    </location>
</feature>
<feature type="compositionally biased region" description="Polar residues" evidence="1">
    <location>
        <begin position="574"/>
        <end position="584"/>
    </location>
</feature>
<dbReference type="STRING" id="105351.A0A401L550"/>